<proteinExistence type="predicted"/>
<evidence type="ECO:0000313" key="5">
    <source>
        <dbReference type="Proteomes" id="UP001500665"/>
    </source>
</evidence>
<comment type="caution">
    <text evidence="4">The sequence shown here is derived from an EMBL/GenBank/DDBJ whole genome shotgun (WGS) entry which is preliminary data.</text>
</comment>
<feature type="domain" description="Luciferase-like" evidence="3">
    <location>
        <begin position="78"/>
        <end position="359"/>
    </location>
</feature>
<dbReference type="CDD" id="cd01097">
    <property type="entry name" value="Tetrahydromethanopterin_reductase"/>
    <property type="match status" value="1"/>
</dbReference>
<dbReference type="PANTHER" id="PTHR43244:SF1">
    <property type="entry name" value="5,10-METHYLENETETRAHYDROMETHANOPTERIN REDUCTASE"/>
    <property type="match status" value="1"/>
</dbReference>
<dbReference type="NCBIfam" id="TIGR03564">
    <property type="entry name" value="F420_MSMEG_4879"/>
    <property type="match status" value="1"/>
</dbReference>
<protein>
    <submittedName>
        <fullName evidence="4">TIGR03564 family F420-dependent LLM class oxidoreductase</fullName>
    </submittedName>
</protein>
<dbReference type="Pfam" id="PF00296">
    <property type="entry name" value="Bac_luciferase"/>
    <property type="match status" value="1"/>
</dbReference>
<dbReference type="Gene3D" id="3.40.50.300">
    <property type="entry name" value="P-loop containing nucleotide triphosphate hydrolases"/>
    <property type="match status" value="1"/>
</dbReference>
<dbReference type="Proteomes" id="UP001500665">
    <property type="component" value="Unassembled WGS sequence"/>
</dbReference>
<dbReference type="Gene3D" id="3.20.20.30">
    <property type="entry name" value="Luciferase-like domain"/>
    <property type="match status" value="1"/>
</dbReference>
<dbReference type="InterPro" id="IPR019910">
    <property type="entry name" value="Lucif-like_OxRdtase_MSMEG_4879"/>
</dbReference>
<reference evidence="5" key="1">
    <citation type="journal article" date="2019" name="Int. J. Syst. Evol. Microbiol.">
        <title>The Global Catalogue of Microorganisms (GCM) 10K type strain sequencing project: providing services to taxonomists for standard genome sequencing and annotation.</title>
        <authorList>
            <consortium name="The Broad Institute Genomics Platform"/>
            <consortium name="The Broad Institute Genome Sequencing Center for Infectious Disease"/>
            <person name="Wu L."/>
            <person name="Ma J."/>
        </authorList>
    </citation>
    <scope>NUCLEOTIDE SEQUENCE [LARGE SCALE GENOMIC DNA]</scope>
    <source>
        <strain evidence="5">JCM 10696</strain>
    </source>
</reference>
<dbReference type="EMBL" id="BAAAHH010000004">
    <property type="protein sequence ID" value="GAA0943133.1"/>
    <property type="molecule type" value="Genomic_DNA"/>
</dbReference>
<keyword evidence="1" id="KW-0560">Oxidoreductase</keyword>
<keyword evidence="5" id="KW-1185">Reference proteome</keyword>
<dbReference type="InterPro" id="IPR003439">
    <property type="entry name" value="ABC_transporter-like_ATP-bd"/>
</dbReference>
<accession>A0ABP4B1T2</accession>
<evidence type="ECO:0000259" key="3">
    <source>
        <dbReference type="Pfam" id="PF00296"/>
    </source>
</evidence>
<dbReference type="InterPro" id="IPR036661">
    <property type="entry name" value="Luciferase-like_sf"/>
</dbReference>
<dbReference type="PANTHER" id="PTHR43244">
    <property type="match status" value="1"/>
</dbReference>
<dbReference type="InterPro" id="IPR050564">
    <property type="entry name" value="F420-G6PD/mer"/>
</dbReference>
<dbReference type="InterPro" id="IPR011251">
    <property type="entry name" value="Luciferase-like_dom"/>
</dbReference>
<evidence type="ECO:0000259" key="2">
    <source>
        <dbReference type="Pfam" id="PF00005"/>
    </source>
</evidence>
<gene>
    <name evidence="4" type="ORF">GCM10009550_14890</name>
</gene>
<evidence type="ECO:0000256" key="1">
    <source>
        <dbReference type="ARBA" id="ARBA00023002"/>
    </source>
</evidence>
<dbReference type="SUPFAM" id="SSF52540">
    <property type="entry name" value="P-loop containing nucleoside triphosphate hydrolases"/>
    <property type="match status" value="1"/>
</dbReference>
<dbReference type="Pfam" id="PF00005">
    <property type="entry name" value="ABC_tran"/>
    <property type="match status" value="1"/>
</dbReference>
<sequence length="381" mass="39493">MGPSGCGKSTLLHLLGGPDRPSGGEVTLSGRRIDDLGEKALASRPHPARTLSRTRNGDNSYRVCMVMSSGVVLTVSESTANAVDAVVEQGRRAAAAGISSVWLAQQFGYDAVALAGIIGREVPGLRVGTSAVPVFGRHPLAVWAQAQTSQAATGGRFTLGLGLGAKVFVEPAFGVPHERPAARLRDFLTVLRGLQAEGTVDFRGETLAATTPIPAGLAGAEPPVPLLVAAMGPRALRVAGELADGTLPFLAGPKALDEHIVPQLTAAAAAAGRPAPRVVAFLAGVVTDDVETAREEAARQLAFYDQIPSYQRVIELSGASRAADLVEIGDEKTIAAAVSRYFDAGATEVVLTQTGLVGPEAADRTWRLLGELDRERPAAAH</sequence>
<organism evidence="4 5">
    <name type="scientific">Actinocorallia libanotica</name>
    <dbReference type="NCBI Taxonomy" id="46162"/>
    <lineage>
        <taxon>Bacteria</taxon>
        <taxon>Bacillati</taxon>
        <taxon>Actinomycetota</taxon>
        <taxon>Actinomycetes</taxon>
        <taxon>Streptosporangiales</taxon>
        <taxon>Thermomonosporaceae</taxon>
        <taxon>Actinocorallia</taxon>
    </lineage>
</organism>
<feature type="domain" description="ABC transporter" evidence="2">
    <location>
        <begin position="1"/>
        <end position="42"/>
    </location>
</feature>
<dbReference type="InterPro" id="IPR027417">
    <property type="entry name" value="P-loop_NTPase"/>
</dbReference>
<dbReference type="SUPFAM" id="SSF51679">
    <property type="entry name" value="Bacterial luciferase-like"/>
    <property type="match status" value="1"/>
</dbReference>
<name>A0ABP4B1T2_9ACTN</name>
<evidence type="ECO:0000313" key="4">
    <source>
        <dbReference type="EMBL" id="GAA0943133.1"/>
    </source>
</evidence>